<protein>
    <submittedName>
        <fullName evidence="1">Chemotaxis protein</fullName>
    </submittedName>
</protein>
<evidence type="ECO:0000313" key="2">
    <source>
        <dbReference type="Proteomes" id="UP000249499"/>
    </source>
</evidence>
<keyword evidence="2" id="KW-1185">Reference proteome</keyword>
<accession>A0AAF1K891</accession>
<dbReference type="Proteomes" id="UP000249499">
    <property type="component" value="Chromosome"/>
</dbReference>
<organism evidence="1 2">
    <name type="scientific">Rhizobium tumorigenes</name>
    <dbReference type="NCBI Taxonomy" id="2041385"/>
    <lineage>
        <taxon>Bacteria</taxon>
        <taxon>Pseudomonadati</taxon>
        <taxon>Pseudomonadota</taxon>
        <taxon>Alphaproteobacteria</taxon>
        <taxon>Hyphomicrobiales</taxon>
        <taxon>Rhizobiaceae</taxon>
        <taxon>Rhizobium/Agrobacterium group</taxon>
        <taxon>Rhizobium</taxon>
    </lineage>
</organism>
<dbReference type="RefSeq" id="WP_111222369.1">
    <property type="nucleotide sequence ID" value="NZ_CP117255.1"/>
</dbReference>
<dbReference type="Gene3D" id="1.10.287.950">
    <property type="entry name" value="Methyl-accepting chemotaxis protein"/>
    <property type="match status" value="1"/>
</dbReference>
<proteinExistence type="predicted"/>
<dbReference type="KEGG" id="rtu:PR017_11860"/>
<dbReference type="EMBL" id="CP117255">
    <property type="protein sequence ID" value="WFR94521.1"/>
    <property type="molecule type" value="Genomic_DNA"/>
</dbReference>
<reference evidence="2" key="2">
    <citation type="journal article" date="2023" name="MicrobiologyOpen">
        <title>Genomics of the tumorigenes clade of the family Rhizobiaceae and description of Rhizobium rhododendri sp. nov.</title>
        <authorList>
            <person name="Kuzmanovic N."/>
            <person name="diCenzo G.C."/>
            <person name="Bunk B."/>
            <person name="Sproeer C."/>
            <person name="Fruehling A."/>
            <person name="Neumann-Schaal M."/>
            <person name="Overmann J."/>
            <person name="Smalla K."/>
        </authorList>
    </citation>
    <scope>NUCLEOTIDE SEQUENCE [LARGE SCALE GENOMIC DNA]</scope>
    <source>
        <strain evidence="2">1078</strain>
    </source>
</reference>
<sequence length="580" mass="62903">MTSGTALAHRPIQMPVADVRDTLESARNQVEKRFLDGGGVLVSVMEVINELLASLDRLTKSLDSDGSSDTATDLLQTVTTLVDLPDLEARRQENFSVLSAAGAVLSTHVTDMQETMRYLRTFAITVKITGAGIAEFGGFAQEILERIQSGTNEVNSFADQLTALERDLKVAMNVGATTTKDYGHTIPKVVDALEKDVKTIASHRKDLAAIAGQVGAIARGVQGKVASTLSALQIGDITRQRIEHVQSAFTFLEEFLETEEGRALDNDARYRLENLIYHLTAAQMRDMVEDFQRESRNVVQTITSFSHDTQEILKLRDDMKGSGEETGGNFMRTLEDSVSTALGIVKQVETARTQTNRISQSTLDTTSNLLKSIANIRAVKTDIHYMALNTNLRCSRMGEEGRSINVITAELRIFAAKLDDSADSLVTGLCDLETAGNGVASTHEANARRLDERLGGAVGNIRAGADVMEKELAILSEHGREVATKISLSLSKLDFQNDLGEILATCADTLSDMAGPQQPDVSDLADSLGPLAARILKVYTMAQERNVHHDIVPAQSGAILHVVETAAAANDEDLFEDALF</sequence>
<evidence type="ECO:0000313" key="1">
    <source>
        <dbReference type="EMBL" id="WFR94521.1"/>
    </source>
</evidence>
<reference evidence="1 2" key="1">
    <citation type="journal article" date="2018" name="Sci. Rep.">
        <title>Rhizobium tumorigenes sp. nov., a novel plant tumorigenic bacterium isolated from cane gall tumors on thornless blackberry.</title>
        <authorList>
            <person name="Kuzmanovi N."/>
            <person name="Smalla K."/>
            <person name="Gronow S."/>
            <person name="PuBawska J."/>
        </authorList>
    </citation>
    <scope>NUCLEOTIDE SEQUENCE [LARGE SCALE GENOMIC DNA]</scope>
    <source>
        <strain evidence="1 2">1078</strain>
    </source>
</reference>
<name>A0AAF1K891_9HYPH</name>
<dbReference type="SUPFAM" id="SSF58104">
    <property type="entry name" value="Methyl-accepting chemotaxis protein (MCP) signaling domain"/>
    <property type="match status" value="1"/>
</dbReference>
<dbReference type="AlphaFoldDB" id="A0AAF1K891"/>
<gene>
    <name evidence="1" type="ORF">PR017_11860</name>
</gene>